<evidence type="ECO:0000256" key="3">
    <source>
        <dbReference type="ARBA" id="ARBA00005179"/>
    </source>
</evidence>
<keyword evidence="6" id="KW-0812">Transmembrane</keyword>
<evidence type="ECO:0000256" key="8">
    <source>
        <dbReference type="ARBA" id="ARBA00022989"/>
    </source>
</evidence>
<evidence type="ECO:0000256" key="11">
    <source>
        <dbReference type="ARBA" id="ARBA00023033"/>
    </source>
</evidence>
<dbReference type="CDD" id="cd11065">
    <property type="entry name" value="CYP64-like"/>
    <property type="match status" value="1"/>
</dbReference>
<comment type="similarity">
    <text evidence="4 15">Belongs to the cytochrome P450 family.</text>
</comment>
<dbReference type="GO" id="GO:0005506">
    <property type="term" value="F:iron ion binding"/>
    <property type="evidence" value="ECO:0007669"/>
    <property type="project" value="InterPro"/>
</dbReference>
<comment type="caution">
    <text evidence="16">The sequence shown here is derived from an EMBL/GenBank/DDBJ whole genome shotgun (WGS) entry which is preliminary data.</text>
</comment>
<dbReference type="PRINTS" id="PR00463">
    <property type="entry name" value="EP450I"/>
</dbReference>
<organism evidence="16 17">
    <name type="scientific">Mycena rosella</name>
    <name type="common">Pink bonnet</name>
    <name type="synonym">Agaricus rosellus</name>
    <dbReference type="NCBI Taxonomy" id="1033263"/>
    <lineage>
        <taxon>Eukaryota</taxon>
        <taxon>Fungi</taxon>
        <taxon>Dikarya</taxon>
        <taxon>Basidiomycota</taxon>
        <taxon>Agaricomycotina</taxon>
        <taxon>Agaricomycetes</taxon>
        <taxon>Agaricomycetidae</taxon>
        <taxon>Agaricales</taxon>
        <taxon>Marasmiineae</taxon>
        <taxon>Mycenaceae</taxon>
        <taxon>Mycena</taxon>
    </lineage>
</organism>
<name>A0AAD7CRN7_MYCRO</name>
<dbReference type="GO" id="GO:0004497">
    <property type="term" value="F:monooxygenase activity"/>
    <property type="evidence" value="ECO:0007669"/>
    <property type="project" value="UniProtKB-KW"/>
</dbReference>
<dbReference type="SUPFAM" id="SSF48264">
    <property type="entry name" value="Cytochrome P450"/>
    <property type="match status" value="1"/>
</dbReference>
<dbReference type="PANTHER" id="PTHR46300">
    <property type="entry name" value="P450, PUTATIVE (EUROFUNG)-RELATED-RELATED"/>
    <property type="match status" value="1"/>
</dbReference>
<evidence type="ECO:0000256" key="12">
    <source>
        <dbReference type="ARBA" id="ARBA00023136"/>
    </source>
</evidence>
<gene>
    <name evidence="16" type="ORF">B0H17DRAFT_954209</name>
</gene>
<evidence type="ECO:0000256" key="9">
    <source>
        <dbReference type="ARBA" id="ARBA00023002"/>
    </source>
</evidence>
<dbReference type="InterPro" id="IPR002401">
    <property type="entry name" value="Cyt_P450_E_grp-I"/>
</dbReference>
<sequence>MSSPLSLLIDLLAVGFALPHFRLFSSLFLVSVASIAWRALQRRNLPPGPLGLPILGNIHQIGQQPWITFTQWRHKYGEFVAYSARSGPLLYLNIAGTPTLILSSHKVATDLLDRRSMIYSDRPRNIVSDMLSGGNVFALAQPTVLWKRMRRAAHETLGPDIVKDYHASQERDAVLLASQMLHDPNNFHNQICRANGSISMSVIYGMPTVLDTSGGVIRQTNDFTERLLTSAAPGAFLVHHFMWMEHLPRFLTPWRKYAEDWYEKDSKMFAQLFASVEERLRKGDDAPSIVSTVIKNEAKSGLVRSESSWLAATLFAAAAEAISSQMEWFLVGMILYPDVQRRAQAQLEEVVGRDRMPTLEDYDQLPYLRALVKEVFRWRTTVPLGIPHQLAEDDWYEGYFLPKGSLILPNIWRDTAVYGEDVDVLCPERHLTHEGGLKPAPAYTKDESHFSFGFGRRICVGRHLANRILFIEVATILWSFNISPGTNSEGNEALPDPDAGRVDGLVVRPSPFVHKLVPRFPEVPGIIAQSMDLYGLSNSS</sequence>
<keyword evidence="7 14" id="KW-0479">Metal-binding</keyword>
<dbReference type="Gene3D" id="1.10.630.10">
    <property type="entry name" value="Cytochrome P450"/>
    <property type="match status" value="1"/>
</dbReference>
<dbReference type="GO" id="GO:0020037">
    <property type="term" value="F:heme binding"/>
    <property type="evidence" value="ECO:0007669"/>
    <property type="project" value="InterPro"/>
</dbReference>
<dbReference type="GO" id="GO:0016705">
    <property type="term" value="F:oxidoreductase activity, acting on paired donors, with incorporation or reduction of molecular oxygen"/>
    <property type="evidence" value="ECO:0007669"/>
    <property type="project" value="InterPro"/>
</dbReference>
<comment type="pathway">
    <text evidence="3">Secondary metabolite biosynthesis.</text>
</comment>
<evidence type="ECO:0000256" key="10">
    <source>
        <dbReference type="ARBA" id="ARBA00023004"/>
    </source>
</evidence>
<keyword evidence="17" id="KW-1185">Reference proteome</keyword>
<evidence type="ECO:0000256" key="13">
    <source>
        <dbReference type="ARBA" id="ARBA00023180"/>
    </source>
</evidence>
<evidence type="ECO:0000256" key="1">
    <source>
        <dbReference type="ARBA" id="ARBA00001971"/>
    </source>
</evidence>
<dbReference type="Pfam" id="PF00067">
    <property type="entry name" value="p450"/>
    <property type="match status" value="1"/>
</dbReference>
<dbReference type="Proteomes" id="UP001221757">
    <property type="component" value="Unassembled WGS sequence"/>
</dbReference>
<dbReference type="PANTHER" id="PTHR46300:SF2">
    <property type="entry name" value="CYTOCHROME P450 MONOOXYGENASE ALNH-RELATED"/>
    <property type="match status" value="1"/>
</dbReference>
<dbReference type="InterPro" id="IPR036396">
    <property type="entry name" value="Cyt_P450_sf"/>
</dbReference>
<evidence type="ECO:0000256" key="2">
    <source>
        <dbReference type="ARBA" id="ARBA00004167"/>
    </source>
</evidence>
<dbReference type="PROSITE" id="PS00086">
    <property type="entry name" value="CYTOCHROME_P450"/>
    <property type="match status" value="1"/>
</dbReference>
<dbReference type="GO" id="GO:0016020">
    <property type="term" value="C:membrane"/>
    <property type="evidence" value="ECO:0007669"/>
    <property type="project" value="UniProtKB-SubCell"/>
</dbReference>
<evidence type="ECO:0000256" key="5">
    <source>
        <dbReference type="ARBA" id="ARBA00022617"/>
    </source>
</evidence>
<dbReference type="EMBL" id="JARKIE010000262">
    <property type="protein sequence ID" value="KAJ7660445.1"/>
    <property type="molecule type" value="Genomic_DNA"/>
</dbReference>
<keyword evidence="9 15" id="KW-0560">Oxidoreductase</keyword>
<keyword evidence="10 14" id="KW-0408">Iron</keyword>
<proteinExistence type="inferred from homology"/>
<comment type="subcellular location">
    <subcellularLocation>
        <location evidence="2">Membrane</location>
        <topology evidence="2">Single-pass membrane protein</topology>
    </subcellularLocation>
</comment>
<accession>A0AAD7CRN7</accession>
<comment type="cofactor">
    <cofactor evidence="1 14">
        <name>heme</name>
        <dbReference type="ChEBI" id="CHEBI:30413"/>
    </cofactor>
</comment>
<evidence type="ECO:0000256" key="4">
    <source>
        <dbReference type="ARBA" id="ARBA00010617"/>
    </source>
</evidence>
<evidence type="ECO:0000313" key="16">
    <source>
        <dbReference type="EMBL" id="KAJ7660445.1"/>
    </source>
</evidence>
<dbReference type="InterPro" id="IPR050364">
    <property type="entry name" value="Cytochrome_P450_fung"/>
</dbReference>
<evidence type="ECO:0000313" key="17">
    <source>
        <dbReference type="Proteomes" id="UP001221757"/>
    </source>
</evidence>
<protein>
    <submittedName>
        <fullName evidence="16">Cytochrome P450</fullName>
    </submittedName>
</protein>
<keyword evidence="11 15" id="KW-0503">Monooxygenase</keyword>
<dbReference type="AlphaFoldDB" id="A0AAD7CRN7"/>
<keyword evidence="12" id="KW-0472">Membrane</keyword>
<keyword evidence="5 14" id="KW-0349">Heme</keyword>
<keyword evidence="13" id="KW-0325">Glycoprotein</keyword>
<dbReference type="InterPro" id="IPR001128">
    <property type="entry name" value="Cyt_P450"/>
</dbReference>
<keyword evidence="8" id="KW-1133">Transmembrane helix</keyword>
<evidence type="ECO:0000256" key="15">
    <source>
        <dbReference type="RuleBase" id="RU000461"/>
    </source>
</evidence>
<evidence type="ECO:0000256" key="6">
    <source>
        <dbReference type="ARBA" id="ARBA00022692"/>
    </source>
</evidence>
<evidence type="ECO:0000256" key="7">
    <source>
        <dbReference type="ARBA" id="ARBA00022723"/>
    </source>
</evidence>
<feature type="binding site" description="axial binding residue" evidence="14">
    <location>
        <position position="459"/>
    </location>
    <ligand>
        <name>heme</name>
        <dbReference type="ChEBI" id="CHEBI:30413"/>
    </ligand>
    <ligandPart>
        <name>Fe</name>
        <dbReference type="ChEBI" id="CHEBI:18248"/>
    </ligandPart>
</feature>
<dbReference type="InterPro" id="IPR017972">
    <property type="entry name" value="Cyt_P450_CS"/>
</dbReference>
<evidence type="ECO:0000256" key="14">
    <source>
        <dbReference type="PIRSR" id="PIRSR602401-1"/>
    </source>
</evidence>
<reference evidence="16" key="1">
    <citation type="submission" date="2023-03" db="EMBL/GenBank/DDBJ databases">
        <title>Massive genome expansion in bonnet fungi (Mycena s.s.) driven by repeated elements and novel gene families across ecological guilds.</title>
        <authorList>
            <consortium name="Lawrence Berkeley National Laboratory"/>
            <person name="Harder C.B."/>
            <person name="Miyauchi S."/>
            <person name="Viragh M."/>
            <person name="Kuo A."/>
            <person name="Thoen E."/>
            <person name="Andreopoulos B."/>
            <person name="Lu D."/>
            <person name="Skrede I."/>
            <person name="Drula E."/>
            <person name="Henrissat B."/>
            <person name="Morin E."/>
            <person name="Kohler A."/>
            <person name="Barry K."/>
            <person name="LaButti K."/>
            <person name="Morin E."/>
            <person name="Salamov A."/>
            <person name="Lipzen A."/>
            <person name="Mereny Z."/>
            <person name="Hegedus B."/>
            <person name="Baldrian P."/>
            <person name="Stursova M."/>
            <person name="Weitz H."/>
            <person name="Taylor A."/>
            <person name="Grigoriev I.V."/>
            <person name="Nagy L.G."/>
            <person name="Martin F."/>
            <person name="Kauserud H."/>
        </authorList>
    </citation>
    <scope>NUCLEOTIDE SEQUENCE</scope>
    <source>
        <strain evidence="16">CBHHK067</strain>
    </source>
</reference>